<sequence length="175" mass="19811">MLIDLSKLLTHEGKQQQVEILPSGDTFSCELGEFSYGEKEPVLLTIKHKENQILNICARGQVAVWIPCSRCLEPVLVSCPVDYDEEIDMKLSEEERIEALDESSFIQNKELDTDKLLHNEVLINWPMRVLCKEDCKGICSRCGANLNQGSCDCDTADLDPRMAVISDIFKNFKEV</sequence>
<dbReference type="Pfam" id="PF02620">
    <property type="entry name" value="YceD"/>
    <property type="match status" value="1"/>
</dbReference>
<proteinExistence type="predicted"/>
<reference evidence="1 2" key="1">
    <citation type="submission" date="2019-08" db="EMBL/GenBank/DDBJ databases">
        <title>In-depth cultivation of the pig gut microbiome towards novel bacterial diversity and tailored functional studies.</title>
        <authorList>
            <person name="Wylensek D."/>
            <person name="Hitch T.C.A."/>
            <person name="Clavel T."/>
        </authorList>
    </citation>
    <scope>NUCLEOTIDE SEQUENCE [LARGE SCALE GENOMIC DNA]</scope>
    <source>
        <strain evidence="1 2">BSM-380-WT-5A</strain>
    </source>
</reference>
<protein>
    <submittedName>
        <fullName evidence="1">DUF177 domain-containing protein</fullName>
    </submittedName>
</protein>
<accession>A0A7X2TK85</accession>
<dbReference type="RefSeq" id="WP_154431635.1">
    <property type="nucleotide sequence ID" value="NZ_JBQHQP010000004.1"/>
</dbReference>
<dbReference type="PANTHER" id="PTHR34374">
    <property type="entry name" value="LARGE RIBOSOMAL RNA SUBUNIT ACCUMULATION PROTEIN YCED HOMOLOG 1, CHLOROPLASTIC"/>
    <property type="match status" value="1"/>
</dbReference>
<organism evidence="1 2">
    <name type="scientific">Oliverpabstia intestinalis</name>
    <dbReference type="NCBI Taxonomy" id="2606633"/>
    <lineage>
        <taxon>Bacteria</taxon>
        <taxon>Bacillati</taxon>
        <taxon>Bacillota</taxon>
        <taxon>Clostridia</taxon>
        <taxon>Lachnospirales</taxon>
        <taxon>Lachnospiraceae</taxon>
        <taxon>Oliverpabstia</taxon>
    </lineage>
</organism>
<evidence type="ECO:0000313" key="1">
    <source>
        <dbReference type="EMBL" id="MST65931.1"/>
    </source>
</evidence>
<dbReference type="PANTHER" id="PTHR34374:SF1">
    <property type="entry name" value="LARGE RIBOSOMAL RNA SUBUNIT ACCUMULATION PROTEIN YCED HOMOLOG 1, CHLOROPLASTIC"/>
    <property type="match status" value="1"/>
</dbReference>
<dbReference type="EMBL" id="VUMS01000006">
    <property type="protein sequence ID" value="MST65931.1"/>
    <property type="molecule type" value="Genomic_DNA"/>
</dbReference>
<evidence type="ECO:0000313" key="2">
    <source>
        <dbReference type="Proteomes" id="UP000440513"/>
    </source>
</evidence>
<gene>
    <name evidence="1" type="ORF">FYJ57_04095</name>
</gene>
<comment type="caution">
    <text evidence="1">The sequence shown here is derived from an EMBL/GenBank/DDBJ whole genome shotgun (WGS) entry which is preliminary data.</text>
</comment>
<dbReference type="InterPro" id="IPR003772">
    <property type="entry name" value="YceD"/>
</dbReference>
<dbReference type="AlphaFoldDB" id="A0A7X2TK85"/>
<dbReference type="Proteomes" id="UP000440513">
    <property type="component" value="Unassembled WGS sequence"/>
</dbReference>
<name>A0A7X2TK85_9FIRM</name>
<keyword evidence="2" id="KW-1185">Reference proteome</keyword>